<evidence type="ECO:0000313" key="6">
    <source>
        <dbReference type="EMBL" id="KAK9289206.1"/>
    </source>
</evidence>
<evidence type="ECO:0000259" key="5">
    <source>
        <dbReference type="PROSITE" id="PS50089"/>
    </source>
</evidence>
<dbReference type="InterPro" id="IPR001841">
    <property type="entry name" value="Znf_RING"/>
</dbReference>
<evidence type="ECO:0000256" key="3">
    <source>
        <dbReference type="ARBA" id="ARBA00022833"/>
    </source>
</evidence>
<dbReference type="AlphaFoldDB" id="A0AAP0S194"/>
<keyword evidence="1" id="KW-0479">Metal-binding</keyword>
<evidence type="ECO:0000256" key="4">
    <source>
        <dbReference type="PROSITE-ProRule" id="PRU00175"/>
    </source>
</evidence>
<dbReference type="Proteomes" id="UP001415857">
    <property type="component" value="Unassembled WGS sequence"/>
</dbReference>
<proteinExistence type="predicted"/>
<comment type="caution">
    <text evidence="6">The sequence shown here is derived from an EMBL/GenBank/DDBJ whole genome shotgun (WGS) entry which is preliminary data.</text>
</comment>
<dbReference type="SUPFAM" id="SSF57850">
    <property type="entry name" value="RING/U-box"/>
    <property type="match status" value="1"/>
</dbReference>
<dbReference type="GO" id="GO:0061630">
    <property type="term" value="F:ubiquitin protein ligase activity"/>
    <property type="evidence" value="ECO:0007669"/>
    <property type="project" value="InterPro"/>
</dbReference>
<dbReference type="InterPro" id="IPR049627">
    <property type="entry name" value="SLX8"/>
</dbReference>
<sequence>MVLDFDLNGPPPGEDRASQTSVIVCPQELQDEEHVQSLQQAIVDIEAIDDDIVISSPKRFYEARRNREVIVVNDEDTCLYNGQSVTELTELTICLPVCCNKHRRITQTQKDTNWELYKSLEVGDKTKTKNVPVPPEFPPSVPLPKASTFSCPVCMGQLIEETSTKCGHIFCEKCIKTAIASQSKCPTCRQKLTMRDTIRIYLPATS</sequence>
<dbReference type="Pfam" id="PF13923">
    <property type="entry name" value="zf-C3HC4_2"/>
    <property type="match status" value="1"/>
</dbReference>
<dbReference type="PROSITE" id="PS50089">
    <property type="entry name" value="ZF_RING_2"/>
    <property type="match status" value="1"/>
</dbReference>
<protein>
    <recommendedName>
        <fullName evidence="5">RING-type domain-containing protein</fullName>
    </recommendedName>
</protein>
<dbReference type="InterPro" id="IPR013083">
    <property type="entry name" value="Znf_RING/FYVE/PHD"/>
</dbReference>
<dbReference type="GO" id="GO:0008270">
    <property type="term" value="F:zinc ion binding"/>
    <property type="evidence" value="ECO:0007669"/>
    <property type="project" value="UniProtKB-KW"/>
</dbReference>
<feature type="domain" description="RING-type" evidence="5">
    <location>
        <begin position="151"/>
        <end position="189"/>
    </location>
</feature>
<reference evidence="6 7" key="1">
    <citation type="journal article" date="2024" name="Plant J.">
        <title>Genome sequences and population genomics reveal climatic adaptation and genomic divergence between two closely related sweetgum species.</title>
        <authorList>
            <person name="Xu W.Q."/>
            <person name="Ren C.Q."/>
            <person name="Zhang X.Y."/>
            <person name="Comes H.P."/>
            <person name="Liu X.H."/>
            <person name="Li Y.G."/>
            <person name="Kettle C.J."/>
            <person name="Jalonen R."/>
            <person name="Gaisberger H."/>
            <person name="Ma Y.Z."/>
            <person name="Qiu Y.X."/>
        </authorList>
    </citation>
    <scope>NUCLEOTIDE SEQUENCE [LARGE SCALE GENOMIC DNA]</scope>
    <source>
        <strain evidence="6">Hangzhou</strain>
    </source>
</reference>
<dbReference type="PANTHER" id="PTHR47094">
    <property type="entry name" value="ELFLESS, ISOFORM B"/>
    <property type="match status" value="1"/>
</dbReference>
<dbReference type="PANTHER" id="PTHR47094:SF1">
    <property type="entry name" value="RING-TYPE E3 UBIQUITIN TRANSFERASE"/>
    <property type="match status" value="1"/>
</dbReference>
<keyword evidence="3" id="KW-0862">Zinc</keyword>
<gene>
    <name evidence="6" type="ORF">L1049_017680</name>
</gene>
<dbReference type="GO" id="GO:0033768">
    <property type="term" value="C:SUMO-targeted ubiquitin ligase complex"/>
    <property type="evidence" value="ECO:0007669"/>
    <property type="project" value="TreeGrafter"/>
</dbReference>
<dbReference type="GO" id="GO:0140082">
    <property type="term" value="F:SUMO-ubiquitin ligase activity"/>
    <property type="evidence" value="ECO:0007669"/>
    <property type="project" value="TreeGrafter"/>
</dbReference>
<accession>A0AAP0S194</accession>
<evidence type="ECO:0000313" key="7">
    <source>
        <dbReference type="Proteomes" id="UP001415857"/>
    </source>
</evidence>
<keyword evidence="2 4" id="KW-0863">Zinc-finger</keyword>
<dbReference type="PROSITE" id="PS00518">
    <property type="entry name" value="ZF_RING_1"/>
    <property type="match status" value="1"/>
</dbReference>
<evidence type="ECO:0000256" key="1">
    <source>
        <dbReference type="ARBA" id="ARBA00022723"/>
    </source>
</evidence>
<dbReference type="EMBL" id="JBBPBK010000003">
    <property type="protein sequence ID" value="KAK9289206.1"/>
    <property type="molecule type" value="Genomic_DNA"/>
</dbReference>
<name>A0AAP0S194_LIQFO</name>
<dbReference type="Gene3D" id="3.30.40.10">
    <property type="entry name" value="Zinc/RING finger domain, C3HC4 (zinc finger)"/>
    <property type="match status" value="1"/>
</dbReference>
<organism evidence="6 7">
    <name type="scientific">Liquidambar formosana</name>
    <name type="common">Formosan gum</name>
    <dbReference type="NCBI Taxonomy" id="63359"/>
    <lineage>
        <taxon>Eukaryota</taxon>
        <taxon>Viridiplantae</taxon>
        <taxon>Streptophyta</taxon>
        <taxon>Embryophyta</taxon>
        <taxon>Tracheophyta</taxon>
        <taxon>Spermatophyta</taxon>
        <taxon>Magnoliopsida</taxon>
        <taxon>eudicotyledons</taxon>
        <taxon>Gunneridae</taxon>
        <taxon>Pentapetalae</taxon>
        <taxon>Saxifragales</taxon>
        <taxon>Altingiaceae</taxon>
        <taxon>Liquidambar</taxon>
    </lineage>
</organism>
<dbReference type="InterPro" id="IPR017907">
    <property type="entry name" value="Znf_RING_CS"/>
</dbReference>
<dbReference type="SMART" id="SM00184">
    <property type="entry name" value="RING"/>
    <property type="match status" value="1"/>
</dbReference>
<dbReference type="GO" id="GO:0032183">
    <property type="term" value="F:SUMO binding"/>
    <property type="evidence" value="ECO:0007669"/>
    <property type="project" value="TreeGrafter"/>
</dbReference>
<dbReference type="GO" id="GO:0006511">
    <property type="term" value="P:ubiquitin-dependent protein catabolic process"/>
    <property type="evidence" value="ECO:0007669"/>
    <property type="project" value="TreeGrafter"/>
</dbReference>
<evidence type="ECO:0000256" key="2">
    <source>
        <dbReference type="ARBA" id="ARBA00022771"/>
    </source>
</evidence>
<keyword evidence="7" id="KW-1185">Reference proteome</keyword>